<dbReference type="Pfam" id="PF04237">
    <property type="entry name" value="YjbR"/>
    <property type="match status" value="1"/>
</dbReference>
<reference evidence="1 2" key="1">
    <citation type="submission" date="2021-03" db="EMBL/GenBank/DDBJ databases">
        <title>Enterococcal diversity collection.</title>
        <authorList>
            <person name="Gilmore M.S."/>
            <person name="Schwartzman J."/>
            <person name="Van Tyne D."/>
            <person name="Martin M."/>
            <person name="Earl A.M."/>
            <person name="Manson A.L."/>
            <person name="Straub T."/>
            <person name="Salamzade R."/>
            <person name="Saavedra J."/>
            <person name="Lebreton F."/>
            <person name="Prichula J."/>
            <person name="Schaufler K."/>
            <person name="Gaca A."/>
            <person name="Sgardioli B."/>
            <person name="Wagenaar J."/>
            <person name="Strong T."/>
        </authorList>
    </citation>
    <scope>NUCLEOTIDE SEQUENCE [LARGE SCALE GENOMIC DNA]</scope>
    <source>
        <strain evidence="1 2">DIV0080</strain>
    </source>
</reference>
<protein>
    <submittedName>
        <fullName evidence="1">MmcQ/YjbR family DNA-binding protein</fullName>
    </submittedName>
</protein>
<comment type="caution">
    <text evidence="1">The sequence shown here is derived from an EMBL/GenBank/DDBJ whole genome shotgun (WGS) entry which is preliminary data.</text>
</comment>
<keyword evidence="1" id="KW-0238">DNA-binding</keyword>
<keyword evidence="2" id="KW-1185">Reference proteome</keyword>
<name>A0ABS3HTN0_9ENTE</name>
<dbReference type="EMBL" id="JAFLVX010000020">
    <property type="protein sequence ID" value="MBO0477115.1"/>
    <property type="molecule type" value="Genomic_DNA"/>
</dbReference>
<dbReference type="SUPFAM" id="SSF142906">
    <property type="entry name" value="YjbR-like"/>
    <property type="match status" value="1"/>
</dbReference>
<dbReference type="InterPro" id="IPR007351">
    <property type="entry name" value="YjbR"/>
</dbReference>
<dbReference type="InterPro" id="IPR058532">
    <property type="entry name" value="YjbR/MT2646/Rv2570-like"/>
</dbReference>
<dbReference type="RefSeq" id="WP_206966791.1">
    <property type="nucleotide sequence ID" value="NZ_JAFLVX010000020.1"/>
</dbReference>
<dbReference type="GO" id="GO:0003677">
    <property type="term" value="F:DNA binding"/>
    <property type="evidence" value="ECO:0007669"/>
    <property type="project" value="UniProtKB-KW"/>
</dbReference>
<dbReference type="PANTHER" id="PTHR35145:SF1">
    <property type="entry name" value="CYTOPLASMIC PROTEIN"/>
    <property type="match status" value="1"/>
</dbReference>
<accession>A0ABS3HTN0</accession>
<gene>
    <name evidence="1" type="ORF">DOK76_08530</name>
</gene>
<evidence type="ECO:0000313" key="1">
    <source>
        <dbReference type="EMBL" id="MBO0477115.1"/>
    </source>
</evidence>
<proteinExistence type="predicted"/>
<dbReference type="Proteomes" id="UP000664857">
    <property type="component" value="Unassembled WGS sequence"/>
</dbReference>
<dbReference type="InterPro" id="IPR038056">
    <property type="entry name" value="YjbR-like_sf"/>
</dbReference>
<sequence>MIEQRMTLLTDFGNQLPHAKVYYREDWDCIFFDLLGKQFGMMSKEASEESMITLKGPPEKNEEWREMYQDVIPGYYANKKHWNSIYLKTTELSDDALKQMVQVSYDLVWKNLPAKVRNEYKEKS</sequence>
<dbReference type="Gene3D" id="3.90.1150.30">
    <property type="match status" value="1"/>
</dbReference>
<dbReference type="PANTHER" id="PTHR35145">
    <property type="entry name" value="CYTOPLASMIC PROTEIN-RELATED"/>
    <property type="match status" value="1"/>
</dbReference>
<organism evidence="1 2">
    <name type="scientific">Candidatus Vagococcus giribetii</name>
    <dbReference type="NCBI Taxonomy" id="2230876"/>
    <lineage>
        <taxon>Bacteria</taxon>
        <taxon>Bacillati</taxon>
        <taxon>Bacillota</taxon>
        <taxon>Bacilli</taxon>
        <taxon>Lactobacillales</taxon>
        <taxon>Enterococcaceae</taxon>
        <taxon>Vagococcus</taxon>
    </lineage>
</organism>
<evidence type="ECO:0000313" key="2">
    <source>
        <dbReference type="Proteomes" id="UP000664857"/>
    </source>
</evidence>